<dbReference type="Proteomes" id="UP001163324">
    <property type="component" value="Chromosome 4"/>
</dbReference>
<accession>A0ACC0V320</accession>
<dbReference type="EMBL" id="CM047943">
    <property type="protein sequence ID" value="KAI9900849.1"/>
    <property type="molecule type" value="Genomic_DNA"/>
</dbReference>
<reference evidence="1" key="1">
    <citation type="submission" date="2022-10" db="EMBL/GenBank/DDBJ databases">
        <title>Complete Genome of Trichothecium roseum strain YXFP-22015, a Plant Pathogen Isolated from Citrus.</title>
        <authorList>
            <person name="Wang Y."/>
            <person name="Zhu L."/>
        </authorList>
    </citation>
    <scope>NUCLEOTIDE SEQUENCE</scope>
    <source>
        <strain evidence="1">YXFP-22015</strain>
    </source>
</reference>
<protein>
    <submittedName>
        <fullName evidence="1">Uncharacterized protein</fullName>
    </submittedName>
</protein>
<comment type="caution">
    <text evidence="1">The sequence shown here is derived from an EMBL/GenBank/DDBJ whole genome shotgun (WGS) entry which is preliminary data.</text>
</comment>
<evidence type="ECO:0000313" key="2">
    <source>
        <dbReference type="Proteomes" id="UP001163324"/>
    </source>
</evidence>
<evidence type="ECO:0000313" key="1">
    <source>
        <dbReference type="EMBL" id="KAI9900849.1"/>
    </source>
</evidence>
<proteinExistence type="predicted"/>
<sequence>MPNYAELPTGVTLETEIFKVAIPQDQQQHLLNLVRASKLGPQTYENTGGDGKYGLTYKWMSEAKSYWENSFDWAAVEKRINAFPNFMAKVIDDDGSSHDIHFMGLFSEKKEAIPIMCIHGWPGSFMEFAGMLSSLSAKYTPDELPYHVIIPSMPGYAFSATPAVNKNWTMQDTGRLLHKLMLGLGFEAGYALQGGDIGSYTARIMASRYEACKVNFCIMTCPDEATHGKLELQDIEREALARAVDFGKFGTAYAMAHSTKPSTIGFVLSSSPLALLAWIGEKFLTWTDDTPSMDEILASVTLYWLTNTFPSSIYPYRQEIDDEPHQQKTDDDLRLVFQTGPKKYMPHADPALYCRQPLGYSFFPYEIGAIPKSWVATTGNLIWSNYHRKGGHFAAMEQPVALLEDVESFLKQVWI</sequence>
<organism evidence="1 2">
    <name type="scientific">Trichothecium roseum</name>
    <dbReference type="NCBI Taxonomy" id="47278"/>
    <lineage>
        <taxon>Eukaryota</taxon>
        <taxon>Fungi</taxon>
        <taxon>Dikarya</taxon>
        <taxon>Ascomycota</taxon>
        <taxon>Pezizomycotina</taxon>
        <taxon>Sordariomycetes</taxon>
        <taxon>Hypocreomycetidae</taxon>
        <taxon>Hypocreales</taxon>
        <taxon>Hypocreales incertae sedis</taxon>
        <taxon>Trichothecium</taxon>
    </lineage>
</organism>
<keyword evidence="2" id="KW-1185">Reference proteome</keyword>
<name>A0ACC0V320_9HYPO</name>
<gene>
    <name evidence="1" type="ORF">N3K66_005111</name>
</gene>